<evidence type="ECO:0000313" key="2">
    <source>
        <dbReference type="Proteomes" id="UP000236291"/>
    </source>
</evidence>
<proteinExistence type="predicted"/>
<comment type="caution">
    <text evidence="1">The sequence shown here is derived from an EMBL/GenBank/DDBJ whole genome shotgun (WGS) entry which is preliminary data.</text>
</comment>
<dbReference type="AlphaFoldDB" id="A0A2K3MIS9"/>
<reference evidence="1 2" key="1">
    <citation type="journal article" date="2014" name="Am. J. Bot.">
        <title>Genome assembly and annotation for red clover (Trifolium pratense; Fabaceae).</title>
        <authorList>
            <person name="Istvanek J."/>
            <person name="Jaros M."/>
            <person name="Krenek A."/>
            <person name="Repkova J."/>
        </authorList>
    </citation>
    <scope>NUCLEOTIDE SEQUENCE [LARGE SCALE GENOMIC DNA]</scope>
    <source>
        <strain evidence="2">cv. Tatra</strain>
        <tissue evidence="1">Young leaves</tissue>
    </source>
</reference>
<sequence length="28" mass="3167">VARFKKFNSMGASLVKLKLGFVHITMRS</sequence>
<gene>
    <name evidence="1" type="ORF">L195_g046830</name>
</gene>
<reference evidence="1 2" key="2">
    <citation type="journal article" date="2017" name="Front. Plant Sci.">
        <title>Gene Classification and Mining of Molecular Markers Useful in Red Clover (Trifolium pratense) Breeding.</title>
        <authorList>
            <person name="Istvanek J."/>
            <person name="Dluhosova J."/>
            <person name="Dluhos P."/>
            <person name="Patkova L."/>
            <person name="Nedelnik J."/>
            <person name="Repkova J."/>
        </authorList>
    </citation>
    <scope>NUCLEOTIDE SEQUENCE [LARGE SCALE GENOMIC DNA]</scope>
    <source>
        <strain evidence="2">cv. Tatra</strain>
        <tissue evidence="1">Young leaves</tissue>
    </source>
</reference>
<feature type="non-terminal residue" evidence="1">
    <location>
        <position position="1"/>
    </location>
</feature>
<dbReference type="EMBL" id="ASHM01063719">
    <property type="protein sequence ID" value="PNX90705.1"/>
    <property type="molecule type" value="Genomic_DNA"/>
</dbReference>
<accession>A0A2K3MIS9</accession>
<evidence type="ECO:0000313" key="1">
    <source>
        <dbReference type="EMBL" id="PNX90705.1"/>
    </source>
</evidence>
<protein>
    <submittedName>
        <fullName evidence="1">Uncharacterized protein</fullName>
    </submittedName>
</protein>
<name>A0A2K3MIS9_TRIPR</name>
<organism evidence="1 2">
    <name type="scientific">Trifolium pratense</name>
    <name type="common">Red clover</name>
    <dbReference type="NCBI Taxonomy" id="57577"/>
    <lineage>
        <taxon>Eukaryota</taxon>
        <taxon>Viridiplantae</taxon>
        <taxon>Streptophyta</taxon>
        <taxon>Embryophyta</taxon>
        <taxon>Tracheophyta</taxon>
        <taxon>Spermatophyta</taxon>
        <taxon>Magnoliopsida</taxon>
        <taxon>eudicotyledons</taxon>
        <taxon>Gunneridae</taxon>
        <taxon>Pentapetalae</taxon>
        <taxon>rosids</taxon>
        <taxon>fabids</taxon>
        <taxon>Fabales</taxon>
        <taxon>Fabaceae</taxon>
        <taxon>Papilionoideae</taxon>
        <taxon>50 kb inversion clade</taxon>
        <taxon>NPAAA clade</taxon>
        <taxon>Hologalegina</taxon>
        <taxon>IRL clade</taxon>
        <taxon>Trifolieae</taxon>
        <taxon>Trifolium</taxon>
    </lineage>
</organism>
<dbReference type="Proteomes" id="UP000236291">
    <property type="component" value="Unassembled WGS sequence"/>
</dbReference>